<dbReference type="PANTHER" id="PTHR45667">
    <property type="entry name" value="S-ADENOSYLMETHIONINE MITOCHONDRIAL CARRIER PROTEIN"/>
    <property type="match status" value="1"/>
</dbReference>
<evidence type="ECO:0000256" key="9">
    <source>
        <dbReference type="RuleBase" id="RU000488"/>
    </source>
</evidence>
<evidence type="ECO:0000256" key="8">
    <source>
        <dbReference type="PROSITE-ProRule" id="PRU00282"/>
    </source>
</evidence>
<organism evidence="12">
    <name type="scientific">Pseudo-nitzschia australis</name>
    <dbReference type="NCBI Taxonomy" id="44445"/>
    <lineage>
        <taxon>Eukaryota</taxon>
        <taxon>Sar</taxon>
        <taxon>Stramenopiles</taxon>
        <taxon>Ochrophyta</taxon>
        <taxon>Bacillariophyta</taxon>
        <taxon>Bacillariophyceae</taxon>
        <taxon>Bacillariophycidae</taxon>
        <taxon>Bacillariales</taxon>
        <taxon>Bacillariaceae</taxon>
        <taxon>Pseudo-nitzschia</taxon>
    </lineage>
</organism>
<evidence type="ECO:0000256" key="3">
    <source>
        <dbReference type="ARBA" id="ARBA00022448"/>
    </source>
</evidence>
<keyword evidence="6 10" id="KW-1133">Transmembrane helix</keyword>
<feature type="transmembrane region" description="Helical" evidence="10">
    <location>
        <begin position="89"/>
        <end position="109"/>
    </location>
</feature>
<evidence type="ECO:0008006" key="13">
    <source>
        <dbReference type="Google" id="ProtNLM"/>
    </source>
</evidence>
<keyword evidence="5" id="KW-0677">Repeat</keyword>
<feature type="repeat" description="Solcar" evidence="8">
    <location>
        <begin position="88"/>
        <end position="170"/>
    </location>
</feature>
<keyword evidence="4 8" id="KW-0812">Transmembrane</keyword>
<name>A0A7S4EF66_9STRA</name>
<keyword evidence="3 9" id="KW-0813">Transport</keyword>
<dbReference type="Gene3D" id="1.50.40.10">
    <property type="entry name" value="Mitochondrial carrier domain"/>
    <property type="match status" value="1"/>
</dbReference>
<evidence type="ECO:0000256" key="2">
    <source>
        <dbReference type="ARBA" id="ARBA00006375"/>
    </source>
</evidence>
<dbReference type="AlphaFoldDB" id="A0A7S4EF66"/>
<keyword evidence="7 8" id="KW-0472">Membrane</keyword>
<evidence type="ECO:0000256" key="6">
    <source>
        <dbReference type="ARBA" id="ARBA00022989"/>
    </source>
</evidence>
<proteinExistence type="inferred from homology"/>
<dbReference type="InterPro" id="IPR018108">
    <property type="entry name" value="MCP_transmembrane"/>
</dbReference>
<evidence type="ECO:0000256" key="10">
    <source>
        <dbReference type="SAM" id="Phobius"/>
    </source>
</evidence>
<evidence type="ECO:0000256" key="7">
    <source>
        <dbReference type="ARBA" id="ARBA00023136"/>
    </source>
</evidence>
<feature type="signal peptide" evidence="11">
    <location>
        <begin position="1"/>
        <end position="20"/>
    </location>
</feature>
<dbReference type="GO" id="GO:0016020">
    <property type="term" value="C:membrane"/>
    <property type="evidence" value="ECO:0007669"/>
    <property type="project" value="UniProtKB-SubCell"/>
</dbReference>
<keyword evidence="11" id="KW-0732">Signal</keyword>
<feature type="repeat" description="Solcar" evidence="8">
    <location>
        <begin position="186"/>
        <end position="267"/>
    </location>
</feature>
<evidence type="ECO:0000256" key="11">
    <source>
        <dbReference type="SAM" id="SignalP"/>
    </source>
</evidence>
<evidence type="ECO:0000313" key="12">
    <source>
        <dbReference type="EMBL" id="CAE0708670.1"/>
    </source>
</evidence>
<feature type="chain" id="PRO_5031051645" description="Mitochondrial carrier protein" evidence="11">
    <location>
        <begin position="21"/>
        <end position="280"/>
    </location>
</feature>
<feature type="repeat" description="Solcar" evidence="8">
    <location>
        <begin position="8"/>
        <end position="83"/>
    </location>
</feature>
<protein>
    <recommendedName>
        <fullName evidence="13">Mitochondrial carrier protein</fullName>
    </recommendedName>
</protein>
<dbReference type="PROSITE" id="PS50920">
    <property type="entry name" value="SOLCAR"/>
    <property type="match status" value="3"/>
</dbReference>
<dbReference type="InterPro" id="IPR023395">
    <property type="entry name" value="MCP_dom_sf"/>
</dbReference>
<feature type="transmembrane region" description="Helical" evidence="10">
    <location>
        <begin position="54"/>
        <end position="77"/>
    </location>
</feature>
<comment type="subcellular location">
    <subcellularLocation>
        <location evidence="1">Membrane</location>
        <topology evidence="1">Multi-pass membrane protein</topology>
    </subcellularLocation>
</comment>
<dbReference type="Pfam" id="PF00153">
    <property type="entry name" value="Mito_carr"/>
    <property type="match status" value="3"/>
</dbReference>
<evidence type="ECO:0000256" key="4">
    <source>
        <dbReference type="ARBA" id="ARBA00022692"/>
    </source>
</evidence>
<evidence type="ECO:0000256" key="1">
    <source>
        <dbReference type="ARBA" id="ARBA00004141"/>
    </source>
</evidence>
<dbReference type="SUPFAM" id="SSF103506">
    <property type="entry name" value="Mitochondrial carrier"/>
    <property type="match status" value="1"/>
</dbReference>
<gene>
    <name evidence="12" type="ORF">PAUS00366_LOCUS1390</name>
</gene>
<evidence type="ECO:0000256" key="5">
    <source>
        <dbReference type="ARBA" id="ARBA00022737"/>
    </source>
</evidence>
<accession>A0A7S4EF66</accession>
<reference evidence="12" key="1">
    <citation type="submission" date="2021-01" db="EMBL/GenBank/DDBJ databases">
        <authorList>
            <person name="Corre E."/>
            <person name="Pelletier E."/>
            <person name="Niang G."/>
            <person name="Scheremetjew M."/>
            <person name="Finn R."/>
            <person name="Kale V."/>
            <person name="Holt S."/>
            <person name="Cochrane G."/>
            <person name="Meng A."/>
            <person name="Brown T."/>
            <person name="Cohen L."/>
        </authorList>
    </citation>
    <scope>NUCLEOTIDE SEQUENCE</scope>
    <source>
        <strain evidence="12">10249 10 AB</strain>
    </source>
</reference>
<comment type="similarity">
    <text evidence="2 9">Belongs to the mitochondrial carrier (TC 2.A.29) family.</text>
</comment>
<dbReference type="EMBL" id="HBIX01001873">
    <property type="protein sequence ID" value="CAE0708670.1"/>
    <property type="molecule type" value="Transcribed_RNA"/>
</dbReference>
<sequence length="280" mass="30033">MVMIFLLQTALAEAAGGAAAGLVADSVLYAVDSAKVRAQSKPVGGTAGGGLRILFRGFVPSILLGSVPVFGSFFFLYAPVREMLYHSQYQILIPIASTCAAIPATIIGVPSDVIKKRLVLGIDANLHSTIKHVIVENGLRGFFAGWHVNLIRDLPFAALKIGLYESLASYYKSWYGLSKRDPIFPQGTIMCGSVSGIGCAVLTCPLDVVNTKIKTSGMASTSVLEVGRHIILNDGVSGLFRGVAMRSIVLGLGSCIFWPIQQSVSRYWQPIHFNHDGFFP</sequence>